<dbReference type="EMBL" id="PYLS01000008">
    <property type="protein sequence ID" value="PST81803.1"/>
    <property type="molecule type" value="Genomic_DNA"/>
</dbReference>
<evidence type="ECO:0000313" key="3">
    <source>
        <dbReference type="EMBL" id="PST81803.1"/>
    </source>
</evidence>
<dbReference type="InterPro" id="IPR031025">
    <property type="entry name" value="LruC_dom"/>
</dbReference>
<evidence type="ECO:0000259" key="2">
    <source>
        <dbReference type="Pfam" id="PF16130"/>
    </source>
</evidence>
<gene>
    <name evidence="3" type="ORF">C7T94_18205</name>
</gene>
<dbReference type="NCBIfam" id="TIGR04456">
    <property type="entry name" value="LruC_dom"/>
    <property type="match status" value="1"/>
</dbReference>
<proteinExistence type="predicted"/>
<dbReference type="Pfam" id="PF13448">
    <property type="entry name" value="DUF4114"/>
    <property type="match status" value="1"/>
</dbReference>
<dbReference type="Proteomes" id="UP000240912">
    <property type="component" value="Unassembled WGS sequence"/>
</dbReference>
<dbReference type="OrthoDB" id="1204817at2"/>
<dbReference type="Pfam" id="PF16130">
    <property type="entry name" value="DUF4842"/>
    <property type="match status" value="1"/>
</dbReference>
<comment type="caution">
    <text evidence="3">The sequence shown here is derived from an EMBL/GenBank/DDBJ whole genome shotgun (WGS) entry which is preliminary data.</text>
</comment>
<dbReference type="AlphaFoldDB" id="A0A2T3HHC8"/>
<name>A0A2T3HHC8_9SPHI</name>
<keyword evidence="4" id="KW-1185">Reference proteome</keyword>
<feature type="domain" description="DUF4114" evidence="1">
    <location>
        <begin position="347"/>
        <end position="431"/>
    </location>
</feature>
<feature type="domain" description="DUF4842" evidence="2">
    <location>
        <begin position="515"/>
        <end position="722"/>
    </location>
</feature>
<accession>A0A2T3HHC8</accession>
<evidence type="ECO:0000259" key="1">
    <source>
        <dbReference type="Pfam" id="PF13448"/>
    </source>
</evidence>
<reference evidence="3 4" key="1">
    <citation type="submission" date="2018-03" db="EMBL/GenBank/DDBJ databases">
        <authorList>
            <person name="Keele B.F."/>
        </authorList>
    </citation>
    <scope>NUCLEOTIDE SEQUENCE [LARGE SCALE GENOMIC DNA]</scope>
    <source>
        <strain evidence="3 4">YL28-9</strain>
    </source>
</reference>
<evidence type="ECO:0000313" key="4">
    <source>
        <dbReference type="Proteomes" id="UP000240912"/>
    </source>
</evidence>
<evidence type="ECO:0008006" key="5">
    <source>
        <dbReference type="Google" id="ProtNLM"/>
    </source>
</evidence>
<protein>
    <recommendedName>
        <fullName evidence="5">LruC domain-containing protein</fullName>
    </recommendedName>
</protein>
<organism evidence="3 4">
    <name type="scientific">Pedobacter yulinensis</name>
    <dbReference type="NCBI Taxonomy" id="2126353"/>
    <lineage>
        <taxon>Bacteria</taxon>
        <taxon>Pseudomonadati</taxon>
        <taxon>Bacteroidota</taxon>
        <taxon>Sphingobacteriia</taxon>
        <taxon>Sphingobacteriales</taxon>
        <taxon>Sphingobacteriaceae</taxon>
        <taxon>Pedobacter</taxon>
    </lineage>
</organism>
<sequence length="737" mass="78574">MFAFSYNRTSLLNGTATAGHKKLFITMKKNLQKTAFAFLLVCGVISGCKKTDSAIAPEAGTPASGIPSTFAYQTSRPVQFDIQLLSNNNQPIKGVVLTVTATDNAEKIFLKGVSDASGYVRATVDIPYYLDSVAVMPKYTGLLNKVKSVIKNKSSVKMVIGGVDGLSGDVVITSETPSATGSTMTGKQGSIVAGILGTDYSYPAPYTSSAGAIVNTSEYPFSLGRPKYLLGTSDEIDASLLSYINASLPEGQPVTQTHPEYLTSTAQSNIVVTQNNTEVFVTFVSEGADYKNTLGWYSYPTNNPPTQASGSTLQNAIDEVTMVFPNASAYGSGGGLKAGNKVSLGKFSAGTTIAFVLIQNAWSSNGIQTGNTKFYTDSRFNPESTAALRKHSVMLYDSQHELFVFGFEDINRSATAGSDNDFNDLVVYATANPPAAISKTNVSAIDTRVDSDNDGVDDSIDEFPNDASRAYTSYYPSATGWATLAFEDNWPNTGDFDVNDLVVNYRYAYVSNAANNVVEMTGYYLPVAAGADFKNGFGVQLPVAASSVASVSGQSLQNGYISLAANGTEAGQAKAVIIPFDNHENLLKNADGSSQINTVPGKPKATAAQATVKVTFTSPIAQGTLVNNALNPFSISNKRRGYEIHLSNYAPTDKADKTLFRTGADNSLPASNRYYMDANNAPWALNFPDAFAYPAEAKSIKSAYLNFDAWAKSGGTQYTDWYISTAAGYRSEGNIFK</sequence>
<dbReference type="InterPro" id="IPR032295">
    <property type="entry name" value="DUF4842"/>
</dbReference>
<dbReference type="InterPro" id="IPR025193">
    <property type="entry name" value="DUF4114"/>
</dbReference>